<gene>
    <name evidence="2" type="ORF">M9458_024336</name>
</gene>
<proteinExistence type="predicted"/>
<dbReference type="AlphaFoldDB" id="A0ABD0PXY8"/>
<comment type="caution">
    <text evidence="2">The sequence shown here is derived from an EMBL/GenBank/DDBJ whole genome shotgun (WGS) entry which is preliminary data.</text>
</comment>
<feature type="compositionally biased region" description="Polar residues" evidence="1">
    <location>
        <begin position="1"/>
        <end position="18"/>
    </location>
</feature>
<evidence type="ECO:0000313" key="3">
    <source>
        <dbReference type="Proteomes" id="UP001529510"/>
    </source>
</evidence>
<protein>
    <submittedName>
        <fullName evidence="2">Uncharacterized protein</fullName>
    </submittedName>
</protein>
<dbReference type="Proteomes" id="UP001529510">
    <property type="component" value="Unassembled WGS sequence"/>
</dbReference>
<dbReference type="EMBL" id="JAMKFB020000012">
    <property type="protein sequence ID" value="KAL0178894.1"/>
    <property type="molecule type" value="Genomic_DNA"/>
</dbReference>
<evidence type="ECO:0000256" key="1">
    <source>
        <dbReference type="SAM" id="MobiDB-lite"/>
    </source>
</evidence>
<feature type="region of interest" description="Disordered" evidence="1">
    <location>
        <begin position="1"/>
        <end position="70"/>
    </location>
</feature>
<name>A0ABD0PXY8_CIRMR</name>
<evidence type="ECO:0000313" key="2">
    <source>
        <dbReference type="EMBL" id="KAL0178894.1"/>
    </source>
</evidence>
<organism evidence="2 3">
    <name type="scientific">Cirrhinus mrigala</name>
    <name type="common">Mrigala</name>
    <dbReference type="NCBI Taxonomy" id="683832"/>
    <lineage>
        <taxon>Eukaryota</taxon>
        <taxon>Metazoa</taxon>
        <taxon>Chordata</taxon>
        <taxon>Craniata</taxon>
        <taxon>Vertebrata</taxon>
        <taxon>Euteleostomi</taxon>
        <taxon>Actinopterygii</taxon>
        <taxon>Neopterygii</taxon>
        <taxon>Teleostei</taxon>
        <taxon>Ostariophysi</taxon>
        <taxon>Cypriniformes</taxon>
        <taxon>Cyprinidae</taxon>
        <taxon>Labeoninae</taxon>
        <taxon>Labeonini</taxon>
        <taxon>Cirrhinus</taxon>
    </lineage>
</organism>
<reference evidence="2 3" key="1">
    <citation type="submission" date="2024-05" db="EMBL/GenBank/DDBJ databases">
        <title>Genome sequencing and assembly of Indian major carp, Cirrhinus mrigala (Hamilton, 1822).</title>
        <authorList>
            <person name="Mohindra V."/>
            <person name="Chowdhury L.M."/>
            <person name="Lal K."/>
            <person name="Jena J.K."/>
        </authorList>
    </citation>
    <scope>NUCLEOTIDE SEQUENCE [LARGE SCALE GENOMIC DNA]</scope>
    <source>
        <strain evidence="2">CM1030</strain>
        <tissue evidence="2">Blood</tissue>
    </source>
</reference>
<sequence>MCSSFQMGPNQAYSTPFVNQPGPRGPPGHPGAMNMGQPRGQMGPYGGQRTPQQGYGPRPVQGVKRPYPGE</sequence>
<feature type="non-terminal residue" evidence="2">
    <location>
        <position position="70"/>
    </location>
</feature>
<keyword evidence="3" id="KW-1185">Reference proteome</keyword>
<accession>A0ABD0PXY8</accession>